<dbReference type="Gene3D" id="1.10.260.40">
    <property type="entry name" value="lambda repressor-like DNA-binding domains"/>
    <property type="match status" value="1"/>
</dbReference>
<reference evidence="2 3" key="1">
    <citation type="submission" date="2012-01" db="EMBL/GenBank/DDBJ databases">
        <title>Complete sequence of chromosome of Clostridium pasteurianum BC1.</title>
        <authorList>
            <consortium name="US DOE Joint Genome Institute"/>
            <person name="Lucas S."/>
            <person name="Han J."/>
            <person name="Lapidus A."/>
            <person name="Cheng J.-F."/>
            <person name="Goodwin L."/>
            <person name="Pitluck S."/>
            <person name="Peters L."/>
            <person name="Mikhailova N."/>
            <person name="Teshima H."/>
            <person name="Detter J.C."/>
            <person name="Han C."/>
            <person name="Tapia R."/>
            <person name="Land M."/>
            <person name="Hauser L."/>
            <person name="Kyrpides N."/>
            <person name="Ivanova N."/>
            <person name="Pagani I."/>
            <person name="Dunn J."/>
            <person name="Taghavi S."/>
            <person name="Francis A."/>
            <person name="van der Lelie D."/>
            <person name="Woyke T."/>
        </authorList>
    </citation>
    <scope>NUCLEOTIDE SEQUENCE [LARGE SCALE GENOMIC DNA]</scope>
    <source>
        <strain evidence="2 3">BC1</strain>
    </source>
</reference>
<dbReference type="AlphaFoldDB" id="R4K9B6"/>
<dbReference type="SUPFAM" id="SSF47413">
    <property type="entry name" value="lambda repressor-like DNA-binding domains"/>
    <property type="match status" value="1"/>
</dbReference>
<evidence type="ECO:0000259" key="1">
    <source>
        <dbReference type="Pfam" id="PF13443"/>
    </source>
</evidence>
<dbReference type="OrthoDB" id="1048983at2"/>
<keyword evidence="3" id="KW-1185">Reference proteome</keyword>
<dbReference type="KEGG" id="cpas:Clopa_2234"/>
<dbReference type="RefSeq" id="WP_015615415.1">
    <property type="nucleotide sequence ID" value="NC_021182.1"/>
</dbReference>
<proteinExistence type="predicted"/>
<name>R4K9B6_CLOPA</name>
<organism evidence="2 3">
    <name type="scientific">Clostridium pasteurianum BC1</name>
    <dbReference type="NCBI Taxonomy" id="86416"/>
    <lineage>
        <taxon>Bacteria</taxon>
        <taxon>Bacillati</taxon>
        <taxon>Bacillota</taxon>
        <taxon>Clostridia</taxon>
        <taxon>Eubacteriales</taxon>
        <taxon>Clostridiaceae</taxon>
        <taxon>Clostridium</taxon>
    </lineage>
</organism>
<feature type="domain" description="HTH cro/C1-type" evidence="1">
    <location>
        <begin position="26"/>
        <end position="88"/>
    </location>
</feature>
<dbReference type="STRING" id="86416.Clopa_2234"/>
<accession>R4K9B6</accession>
<dbReference type="InterPro" id="IPR010982">
    <property type="entry name" value="Lambda_DNA-bd_dom_sf"/>
</dbReference>
<dbReference type="eggNOG" id="ENOG5033FCN">
    <property type="taxonomic scope" value="Bacteria"/>
</dbReference>
<dbReference type="InterPro" id="IPR001387">
    <property type="entry name" value="Cro/C1-type_HTH"/>
</dbReference>
<dbReference type="PATRIC" id="fig|86416.3.peg.2211"/>
<dbReference type="EMBL" id="CP003261">
    <property type="protein sequence ID" value="AGK97109.1"/>
    <property type="molecule type" value="Genomic_DNA"/>
</dbReference>
<dbReference type="Pfam" id="PF13443">
    <property type="entry name" value="HTH_26"/>
    <property type="match status" value="1"/>
</dbReference>
<dbReference type="HOGENOM" id="CLU_163208_0_0_9"/>
<protein>
    <submittedName>
        <fullName evidence="2">Helix-turn-helix protein</fullName>
    </submittedName>
</protein>
<dbReference type="GO" id="GO:0003677">
    <property type="term" value="F:DNA binding"/>
    <property type="evidence" value="ECO:0007669"/>
    <property type="project" value="InterPro"/>
</dbReference>
<dbReference type="Proteomes" id="UP000013523">
    <property type="component" value="Chromosome"/>
</dbReference>
<evidence type="ECO:0000313" key="2">
    <source>
        <dbReference type="EMBL" id="AGK97109.1"/>
    </source>
</evidence>
<sequence>MNVTSIYNEDQLKAFIYDNRLKIGENLLKLINDNGHTKSSFAKLTGISRPTIDKLIKGDIDNNTTLKTHVDKILNTLNIRLEELISFTNEETINSEVMIASNNAPDNHKISDSAKRIFSIINDIVDLCEVYCDK</sequence>
<evidence type="ECO:0000313" key="3">
    <source>
        <dbReference type="Proteomes" id="UP000013523"/>
    </source>
</evidence>
<gene>
    <name evidence="2" type="ORF">Clopa_2234</name>
</gene>